<reference evidence="2" key="1">
    <citation type="submission" date="2022-11" db="UniProtKB">
        <authorList>
            <consortium name="WormBaseParasite"/>
        </authorList>
    </citation>
    <scope>IDENTIFICATION</scope>
</reference>
<dbReference type="Proteomes" id="UP000887565">
    <property type="component" value="Unplaced"/>
</dbReference>
<dbReference type="WBParaSite" id="nRc.2.0.1.t27108-RA">
    <property type="protein sequence ID" value="nRc.2.0.1.t27108-RA"/>
    <property type="gene ID" value="nRc.2.0.1.g27108"/>
</dbReference>
<proteinExistence type="predicted"/>
<evidence type="ECO:0000313" key="1">
    <source>
        <dbReference type="Proteomes" id="UP000887565"/>
    </source>
</evidence>
<name>A0A915JLX4_ROMCU</name>
<dbReference type="AlphaFoldDB" id="A0A915JLX4"/>
<evidence type="ECO:0000313" key="2">
    <source>
        <dbReference type="WBParaSite" id="nRc.2.0.1.t27108-RA"/>
    </source>
</evidence>
<keyword evidence="1" id="KW-1185">Reference proteome</keyword>
<sequence>MMNWNDCKKWIQEHANLGTQLSNEQAEDIVCLLAKYPKRCVQVRIGSGEVDQFRASYCSLDLVGLRVQLLEGFSHLQRYERLEHADLYKNYTEDYGYLK</sequence>
<organism evidence="1 2">
    <name type="scientific">Romanomermis culicivorax</name>
    <name type="common">Nematode worm</name>
    <dbReference type="NCBI Taxonomy" id="13658"/>
    <lineage>
        <taxon>Eukaryota</taxon>
        <taxon>Metazoa</taxon>
        <taxon>Ecdysozoa</taxon>
        <taxon>Nematoda</taxon>
        <taxon>Enoplea</taxon>
        <taxon>Dorylaimia</taxon>
        <taxon>Mermithida</taxon>
        <taxon>Mermithoidea</taxon>
        <taxon>Mermithidae</taxon>
        <taxon>Romanomermis</taxon>
    </lineage>
</organism>
<protein>
    <submittedName>
        <fullName evidence="2">Uncharacterized protein</fullName>
    </submittedName>
</protein>
<accession>A0A915JLX4</accession>